<proteinExistence type="predicted"/>
<dbReference type="InterPro" id="IPR044023">
    <property type="entry name" value="Ig_7"/>
</dbReference>
<dbReference type="EMBL" id="QYCN01000002">
    <property type="protein sequence ID" value="RIY13911.1"/>
    <property type="molecule type" value="Genomic_DNA"/>
</dbReference>
<dbReference type="PRINTS" id="PR01021">
    <property type="entry name" value="OMPADOMAIN"/>
</dbReference>
<comment type="caution">
    <text evidence="7">The sequence shown here is derived from an EMBL/GenBank/DDBJ whole genome shotgun (WGS) entry which is preliminary data.</text>
</comment>
<dbReference type="InterPro" id="IPR036737">
    <property type="entry name" value="OmpA-like_sf"/>
</dbReference>
<dbReference type="InterPro" id="IPR050330">
    <property type="entry name" value="Bact_OuterMem_StrucFunc"/>
</dbReference>
<evidence type="ECO:0000256" key="3">
    <source>
        <dbReference type="ARBA" id="ARBA00023237"/>
    </source>
</evidence>
<dbReference type="CDD" id="cd07185">
    <property type="entry name" value="OmpA_C-like"/>
    <property type="match status" value="1"/>
</dbReference>
<evidence type="ECO:0000313" key="7">
    <source>
        <dbReference type="EMBL" id="RIY13911.1"/>
    </source>
</evidence>
<feature type="signal peptide" evidence="5">
    <location>
        <begin position="1"/>
        <end position="20"/>
    </location>
</feature>
<evidence type="ECO:0000256" key="5">
    <source>
        <dbReference type="SAM" id="SignalP"/>
    </source>
</evidence>
<feature type="chain" id="PRO_5019415216" evidence="5">
    <location>
        <begin position="21"/>
        <end position="368"/>
    </location>
</feature>
<keyword evidence="8" id="KW-1185">Reference proteome</keyword>
<evidence type="ECO:0000256" key="2">
    <source>
        <dbReference type="ARBA" id="ARBA00023136"/>
    </source>
</evidence>
<dbReference type="PANTHER" id="PTHR30329:SF21">
    <property type="entry name" value="LIPOPROTEIN YIAD-RELATED"/>
    <property type="match status" value="1"/>
</dbReference>
<dbReference type="Pfam" id="PF00691">
    <property type="entry name" value="OmpA"/>
    <property type="match status" value="1"/>
</dbReference>
<dbReference type="Pfam" id="PF19081">
    <property type="entry name" value="Ig_7"/>
    <property type="match status" value="1"/>
</dbReference>
<dbReference type="SUPFAM" id="SSF103088">
    <property type="entry name" value="OmpA-like"/>
    <property type="match status" value="1"/>
</dbReference>
<sequence>MTWKTLPAVLLLLTARPVRAQSLAGQWQGVETDANEKASYWPAELRLQQGQTGRLFGVLYHEVGDDPDVTVTFQVSGTRTAGGLRLEHGRRLNETGQSLFSYWCFGRIAFTYDAAQEKLTGRAAYQPIGDCTTGTFTLYRVVLKSSATVPAGAETILRVSGRNVLWYADAERQRPLATGNTYRTRLAQTTTFYLAQGYYPTSQSALVPITVRVSGPVAAADARPAAVAPLEPAAVTVGPQPAPPLPATVAADAAAALLNATPVVLPTVLFKLGSAELLAEAQPALARLVAELTARPGLRIEVAGYTDRIGEPQKNLVLSRQRAEAVKDRLAAAGVAAERIGTVGYGDTRPLHPSPDARNRRVEVRVLE</sequence>
<keyword evidence="5" id="KW-0732">Signal</keyword>
<name>A0A418R9E2_9BACT</name>
<reference evidence="7 8" key="1">
    <citation type="submission" date="2019-01" db="EMBL/GenBank/DDBJ databases">
        <title>Hymenobacter humicola sp. nov., isolated from soils in Antarctica.</title>
        <authorList>
            <person name="Sedlacek I."/>
            <person name="Holochova P."/>
            <person name="Kralova S."/>
            <person name="Pantucek R."/>
            <person name="Stankova E."/>
            <person name="Vrbovska V."/>
            <person name="Kristofova L."/>
            <person name="Svec P."/>
            <person name="Busse H.-J."/>
        </authorList>
    </citation>
    <scope>NUCLEOTIDE SEQUENCE [LARGE SCALE GENOMIC DNA]</scope>
    <source>
        <strain evidence="7 8">CCM 8852</strain>
    </source>
</reference>
<dbReference type="Gene3D" id="3.30.1330.60">
    <property type="entry name" value="OmpA-like domain"/>
    <property type="match status" value="1"/>
</dbReference>
<evidence type="ECO:0000313" key="8">
    <source>
        <dbReference type="Proteomes" id="UP000284250"/>
    </source>
</evidence>
<dbReference type="AlphaFoldDB" id="A0A418R9E2"/>
<accession>A0A418R9E2</accession>
<evidence type="ECO:0000259" key="6">
    <source>
        <dbReference type="PROSITE" id="PS51123"/>
    </source>
</evidence>
<feature type="domain" description="OmpA-like" evidence="6">
    <location>
        <begin position="257"/>
        <end position="368"/>
    </location>
</feature>
<gene>
    <name evidence="7" type="ORF">D0T11_02180</name>
</gene>
<organism evidence="7 8">
    <name type="scientific">Hymenobacter rubripertinctus</name>
    <dbReference type="NCBI Taxonomy" id="2029981"/>
    <lineage>
        <taxon>Bacteria</taxon>
        <taxon>Pseudomonadati</taxon>
        <taxon>Bacteroidota</taxon>
        <taxon>Cytophagia</taxon>
        <taxon>Cytophagales</taxon>
        <taxon>Hymenobacteraceae</taxon>
        <taxon>Hymenobacter</taxon>
    </lineage>
</organism>
<protein>
    <submittedName>
        <fullName evidence="7">OmpA family protein</fullName>
    </submittedName>
</protein>
<dbReference type="InterPro" id="IPR006665">
    <property type="entry name" value="OmpA-like"/>
</dbReference>
<comment type="subcellular location">
    <subcellularLocation>
        <location evidence="1">Cell outer membrane</location>
    </subcellularLocation>
</comment>
<dbReference type="Proteomes" id="UP000284250">
    <property type="component" value="Unassembled WGS sequence"/>
</dbReference>
<evidence type="ECO:0000256" key="1">
    <source>
        <dbReference type="ARBA" id="ARBA00004442"/>
    </source>
</evidence>
<dbReference type="GO" id="GO:0009279">
    <property type="term" value="C:cell outer membrane"/>
    <property type="evidence" value="ECO:0007669"/>
    <property type="project" value="UniProtKB-SubCell"/>
</dbReference>
<evidence type="ECO:0000256" key="4">
    <source>
        <dbReference type="PROSITE-ProRule" id="PRU00473"/>
    </source>
</evidence>
<dbReference type="PANTHER" id="PTHR30329">
    <property type="entry name" value="STATOR ELEMENT OF FLAGELLAR MOTOR COMPLEX"/>
    <property type="match status" value="1"/>
</dbReference>
<keyword evidence="3" id="KW-0998">Cell outer membrane</keyword>
<dbReference type="InterPro" id="IPR006664">
    <property type="entry name" value="OMP_bac"/>
</dbReference>
<keyword evidence="2 4" id="KW-0472">Membrane</keyword>
<dbReference type="PROSITE" id="PS51123">
    <property type="entry name" value="OMPA_2"/>
    <property type="match status" value="1"/>
</dbReference>